<keyword evidence="2" id="KW-0274">FAD</keyword>
<evidence type="ECO:0000313" key="4">
    <source>
        <dbReference type="EMBL" id="ABG61982.1"/>
    </source>
</evidence>
<reference evidence="4" key="1">
    <citation type="submission" date="2006-06" db="EMBL/GenBank/DDBJ databases">
        <title>Complete sequence of chromosome of Chelativorans sp. BNC1.</title>
        <authorList>
            <consortium name="US DOE Joint Genome Institute"/>
            <person name="Copeland A."/>
            <person name="Lucas S."/>
            <person name="Lapidus A."/>
            <person name="Barry K."/>
            <person name="Detter J.C."/>
            <person name="Glavina del Rio T."/>
            <person name="Hammon N."/>
            <person name="Israni S."/>
            <person name="Dalin E."/>
            <person name="Tice H."/>
            <person name="Pitluck S."/>
            <person name="Chertkov O."/>
            <person name="Brettin T."/>
            <person name="Bruce D."/>
            <person name="Han C."/>
            <person name="Tapia R."/>
            <person name="Gilna P."/>
            <person name="Schmutz J."/>
            <person name="Larimer F."/>
            <person name="Land M."/>
            <person name="Hauser L."/>
            <person name="Kyrpides N."/>
            <person name="Mikhailova N."/>
            <person name="Richardson P."/>
        </authorList>
    </citation>
    <scope>NUCLEOTIDE SEQUENCE</scope>
    <source>
        <strain evidence="4">BNC1</strain>
    </source>
</reference>
<dbReference type="SUPFAM" id="SSF56176">
    <property type="entry name" value="FAD-binding/transporter-associated domain-like"/>
    <property type="match status" value="1"/>
</dbReference>
<evidence type="ECO:0000259" key="3">
    <source>
        <dbReference type="PROSITE" id="PS51387"/>
    </source>
</evidence>
<dbReference type="Pfam" id="PF03450">
    <property type="entry name" value="CO_deh_flav_C"/>
    <property type="match status" value="1"/>
</dbReference>
<dbReference type="InterPro" id="IPR016169">
    <property type="entry name" value="FAD-bd_PCMH_sub2"/>
</dbReference>
<dbReference type="GO" id="GO:0071949">
    <property type="term" value="F:FAD binding"/>
    <property type="evidence" value="ECO:0007669"/>
    <property type="project" value="InterPro"/>
</dbReference>
<dbReference type="SMART" id="SM01092">
    <property type="entry name" value="CO_deh_flav_C"/>
    <property type="match status" value="1"/>
</dbReference>
<dbReference type="OrthoDB" id="9814706at2"/>
<dbReference type="EMBL" id="CP000390">
    <property type="protein sequence ID" value="ABG61982.1"/>
    <property type="molecule type" value="Genomic_DNA"/>
</dbReference>
<dbReference type="InterPro" id="IPR016167">
    <property type="entry name" value="FAD-bd_PCMH_sub1"/>
</dbReference>
<dbReference type="STRING" id="266779.Meso_0581"/>
<feature type="domain" description="FAD-binding PCMH-type" evidence="3">
    <location>
        <begin position="1"/>
        <end position="222"/>
    </location>
</feature>
<dbReference type="PROSITE" id="PS51387">
    <property type="entry name" value="FAD_PCMH"/>
    <property type="match status" value="1"/>
</dbReference>
<dbReference type="InterPro" id="IPR002346">
    <property type="entry name" value="Mopterin_DH_FAD-bd"/>
</dbReference>
<dbReference type="PANTHER" id="PTHR42659:SF1">
    <property type="entry name" value="OXIDOREDUCTASE"/>
    <property type="match status" value="1"/>
</dbReference>
<gene>
    <name evidence="4" type="ordered locus">Meso_0581</name>
</gene>
<dbReference type="GO" id="GO:0016491">
    <property type="term" value="F:oxidoreductase activity"/>
    <property type="evidence" value="ECO:0007669"/>
    <property type="project" value="InterPro"/>
</dbReference>
<dbReference type="PANTHER" id="PTHR42659">
    <property type="entry name" value="XANTHINE DEHYDROGENASE SUBUNIT C-RELATED"/>
    <property type="match status" value="1"/>
</dbReference>
<organism evidence="4">
    <name type="scientific">Chelativorans sp. (strain BNC1)</name>
    <dbReference type="NCBI Taxonomy" id="266779"/>
    <lineage>
        <taxon>Bacteria</taxon>
        <taxon>Pseudomonadati</taxon>
        <taxon>Pseudomonadota</taxon>
        <taxon>Alphaproteobacteria</taxon>
        <taxon>Hyphomicrobiales</taxon>
        <taxon>Phyllobacteriaceae</taxon>
        <taxon>Chelativorans</taxon>
    </lineage>
</organism>
<dbReference type="Gene3D" id="3.30.43.10">
    <property type="entry name" value="Uridine Diphospho-n-acetylenolpyruvylglucosamine Reductase, domain 2"/>
    <property type="match status" value="1"/>
</dbReference>
<name>Q11KU3_CHESB</name>
<sequence length="329" mass="34578">MGPFAIARSSSLDDALEATAQPGAMLIAGGTEVLNWLKEGIVAPSLLVDINAVPGLADVQADASGLRIGALARMSDVAAHELVQRDYPAISQALLKSASPQIRNMASMGGNLLQRTRCAYFRADTPLPCNKRVGGTGCSARLGEDRAAAIFGWTDHCIATHPSDVAVAFAGLDASVELLSAQGVRTVALDGFHLVPDRAHASETVLQPGEMIRAIHVPASAAARNSCYLKVRERASYEFALVSVATAFENDAGTIRGARLAMGGVAHKPWRLRAAEAALEGTSIADDAALRRAIEQSFAEARLGRHNRFKVELGIRAAVRAVQIAGGRA</sequence>
<dbReference type="AlphaFoldDB" id="Q11KU3"/>
<dbReference type="eggNOG" id="COG1319">
    <property type="taxonomic scope" value="Bacteria"/>
</dbReference>
<accession>Q11KU3</accession>
<dbReference type="KEGG" id="mes:Meso_0581"/>
<dbReference type="InterPro" id="IPR005107">
    <property type="entry name" value="CO_DH_flav_C"/>
</dbReference>
<dbReference type="InterPro" id="IPR036683">
    <property type="entry name" value="CO_DH_flav_C_dom_sf"/>
</dbReference>
<dbReference type="HOGENOM" id="CLU_058050_1_0_5"/>
<dbReference type="InterPro" id="IPR016166">
    <property type="entry name" value="FAD-bd_PCMH"/>
</dbReference>
<keyword evidence="1" id="KW-0285">Flavoprotein</keyword>
<dbReference type="Gene3D" id="3.30.465.10">
    <property type="match status" value="2"/>
</dbReference>
<dbReference type="SUPFAM" id="SSF55447">
    <property type="entry name" value="CO dehydrogenase flavoprotein C-terminal domain-like"/>
    <property type="match status" value="1"/>
</dbReference>
<dbReference type="InterPro" id="IPR051312">
    <property type="entry name" value="Diverse_Substr_Oxidored"/>
</dbReference>
<evidence type="ECO:0000256" key="2">
    <source>
        <dbReference type="ARBA" id="ARBA00022827"/>
    </source>
</evidence>
<dbReference type="InterPro" id="IPR036318">
    <property type="entry name" value="FAD-bd_PCMH-like_sf"/>
</dbReference>
<dbReference type="Gene3D" id="3.30.390.50">
    <property type="entry name" value="CO dehydrogenase flavoprotein, C-terminal domain"/>
    <property type="match status" value="1"/>
</dbReference>
<evidence type="ECO:0000256" key="1">
    <source>
        <dbReference type="ARBA" id="ARBA00022630"/>
    </source>
</evidence>
<proteinExistence type="predicted"/>
<protein>
    <submittedName>
        <fullName evidence="4">Molybdopterin dehydrogenase, FAD-binding protein</fullName>
    </submittedName>
</protein>
<dbReference type="Pfam" id="PF00941">
    <property type="entry name" value="FAD_binding_5"/>
    <property type="match status" value="1"/>
</dbReference>